<feature type="domain" description="Tyr recombinase" evidence="5">
    <location>
        <begin position="229"/>
        <end position="402"/>
    </location>
</feature>
<dbReference type="AlphaFoldDB" id="A0A1Y3G6B9"/>
<comment type="caution">
    <text evidence="6">The sequence shown here is derived from an EMBL/GenBank/DDBJ whole genome shotgun (WGS) entry which is preliminary data.</text>
</comment>
<dbReference type="PROSITE" id="PS51898">
    <property type="entry name" value="TYR_RECOMBINASE"/>
    <property type="match status" value="1"/>
</dbReference>
<dbReference type="PANTHER" id="PTHR30629">
    <property type="entry name" value="PROPHAGE INTEGRASE"/>
    <property type="match status" value="1"/>
</dbReference>
<dbReference type="PANTHER" id="PTHR30629:SF2">
    <property type="entry name" value="PROPHAGE INTEGRASE INTS-RELATED"/>
    <property type="match status" value="1"/>
</dbReference>
<accession>A0A1Y3G6B9</accession>
<dbReference type="InterPro" id="IPR038488">
    <property type="entry name" value="Integrase_DNA-bd_sf"/>
</dbReference>
<dbReference type="GO" id="GO:0003677">
    <property type="term" value="F:DNA binding"/>
    <property type="evidence" value="ECO:0007669"/>
    <property type="project" value="UniProtKB-KW"/>
</dbReference>
<protein>
    <submittedName>
        <fullName evidence="6">Integrase</fullName>
    </submittedName>
</protein>
<keyword evidence="3" id="KW-0238">DNA-binding</keyword>
<dbReference type="EMBL" id="JOPG01000011">
    <property type="protein sequence ID" value="OUJ06351.1"/>
    <property type="molecule type" value="Genomic_DNA"/>
</dbReference>
<reference evidence="7" key="1">
    <citation type="submission" date="2014-06" db="EMBL/GenBank/DDBJ databases">
        <authorList>
            <person name="Winans N.J."/>
            <person name="Newell P.D."/>
            <person name="Douglas A.E."/>
        </authorList>
    </citation>
    <scope>NUCLEOTIDE SEQUENCE [LARGE SCALE GENOMIC DNA]</scope>
    <source>
        <strain evidence="7">DsW_057</strain>
    </source>
</reference>
<evidence type="ECO:0000313" key="6">
    <source>
        <dbReference type="EMBL" id="OUJ06351.1"/>
    </source>
</evidence>
<dbReference type="InterPro" id="IPR011010">
    <property type="entry name" value="DNA_brk_join_enz"/>
</dbReference>
<dbReference type="Pfam" id="PF14659">
    <property type="entry name" value="Phage_int_SAM_3"/>
    <property type="match status" value="1"/>
</dbReference>
<proteinExistence type="inferred from homology"/>
<dbReference type="Pfam" id="PF00589">
    <property type="entry name" value="Phage_integrase"/>
    <property type="match status" value="1"/>
</dbReference>
<dbReference type="Gene3D" id="1.10.150.130">
    <property type="match status" value="1"/>
</dbReference>
<dbReference type="GO" id="GO:0015074">
    <property type="term" value="P:DNA integration"/>
    <property type="evidence" value="ECO:0007669"/>
    <property type="project" value="UniProtKB-KW"/>
</dbReference>
<evidence type="ECO:0000313" key="7">
    <source>
        <dbReference type="Proteomes" id="UP000242683"/>
    </source>
</evidence>
<dbReference type="GO" id="GO:0006310">
    <property type="term" value="P:DNA recombination"/>
    <property type="evidence" value="ECO:0007669"/>
    <property type="project" value="UniProtKB-KW"/>
</dbReference>
<dbReference type="Gene3D" id="3.30.160.390">
    <property type="entry name" value="Integrase, DNA-binding domain"/>
    <property type="match status" value="1"/>
</dbReference>
<sequence>MHKSCNFAQLPTPAHADVSVPFASYTHPAEEAMPRISKRIIATLQPAEKDYIVWDDQVAGFALRVWPSGRMSYVVHYRTNGRFRRYTIGHHGPWTADKARDEAIRILARVKNGGDPNVERGEERSCPTVSQFSKTFVERHVNTHLKPTTQAEYKRAIDLFIAKKIGNRKMDALTHSDVVAFHHTYRHIPYQANRTLGVLSKMFSLAILWGVRKDNVNPCRGVKRYKELKRERYLTAEEHQRLGQALDDARSTMPKAVNALQLLLLTGCRLREVQRLKWEYVHLDEGVIRLPDTKNGARTVQLGESAVGLLGGIPRVEGNPYVITGRKEGGHLTDLEKPWRRIRKEAGLEDVRIHDLRHSFASDALELGEDLIMIGKLLGHRDLKSTARYAHLKKEPIQRAVKGIDLKISAALSTTKATPVTAVE</sequence>
<dbReference type="InterPro" id="IPR050808">
    <property type="entry name" value="Phage_Integrase"/>
</dbReference>
<comment type="similarity">
    <text evidence="1">Belongs to the 'phage' integrase family.</text>
</comment>
<dbReference type="InterPro" id="IPR025166">
    <property type="entry name" value="Integrase_DNA_bind_dom"/>
</dbReference>
<dbReference type="SUPFAM" id="SSF56349">
    <property type="entry name" value="DNA breaking-rejoining enzymes"/>
    <property type="match status" value="1"/>
</dbReference>
<dbReference type="Proteomes" id="UP000242683">
    <property type="component" value="Unassembled WGS sequence"/>
</dbReference>
<name>A0A1Y3G6B9_9PROT</name>
<dbReference type="InterPro" id="IPR004107">
    <property type="entry name" value="Integrase_SAM-like_N"/>
</dbReference>
<dbReference type="CDD" id="cd00796">
    <property type="entry name" value="INT_Rci_Hp1_C"/>
    <property type="match status" value="1"/>
</dbReference>
<dbReference type="Gene3D" id="1.10.443.10">
    <property type="entry name" value="Intergrase catalytic core"/>
    <property type="match status" value="1"/>
</dbReference>
<dbReference type="InterPro" id="IPR010998">
    <property type="entry name" value="Integrase_recombinase_N"/>
</dbReference>
<evidence type="ECO:0000256" key="1">
    <source>
        <dbReference type="ARBA" id="ARBA00008857"/>
    </source>
</evidence>
<gene>
    <name evidence="6" type="ORF">HK23_02025</name>
</gene>
<evidence type="ECO:0000256" key="2">
    <source>
        <dbReference type="ARBA" id="ARBA00022908"/>
    </source>
</evidence>
<evidence type="ECO:0000259" key="5">
    <source>
        <dbReference type="PROSITE" id="PS51898"/>
    </source>
</evidence>
<organism evidence="6 7">
    <name type="scientific">Acetobacter malorum</name>
    <dbReference type="NCBI Taxonomy" id="178901"/>
    <lineage>
        <taxon>Bacteria</taxon>
        <taxon>Pseudomonadati</taxon>
        <taxon>Pseudomonadota</taxon>
        <taxon>Alphaproteobacteria</taxon>
        <taxon>Acetobacterales</taxon>
        <taxon>Acetobacteraceae</taxon>
        <taxon>Acetobacter</taxon>
    </lineage>
</organism>
<dbReference type="Pfam" id="PF13356">
    <property type="entry name" value="Arm-DNA-bind_3"/>
    <property type="match status" value="1"/>
</dbReference>
<dbReference type="InterPro" id="IPR013762">
    <property type="entry name" value="Integrase-like_cat_sf"/>
</dbReference>
<dbReference type="InterPro" id="IPR002104">
    <property type="entry name" value="Integrase_catalytic"/>
</dbReference>
<evidence type="ECO:0000256" key="4">
    <source>
        <dbReference type="ARBA" id="ARBA00023172"/>
    </source>
</evidence>
<evidence type="ECO:0000256" key="3">
    <source>
        <dbReference type="ARBA" id="ARBA00023125"/>
    </source>
</evidence>
<keyword evidence="4" id="KW-0233">DNA recombination</keyword>
<keyword evidence="2" id="KW-0229">DNA integration</keyword>